<evidence type="ECO:0000256" key="7">
    <source>
        <dbReference type="ARBA" id="ARBA00023136"/>
    </source>
</evidence>
<feature type="transmembrane region" description="Helical" evidence="8">
    <location>
        <begin position="20"/>
        <end position="41"/>
    </location>
</feature>
<evidence type="ECO:0000256" key="4">
    <source>
        <dbReference type="ARBA" id="ARBA00022679"/>
    </source>
</evidence>
<dbReference type="AlphaFoldDB" id="A0A939F6J0"/>
<evidence type="ECO:0000256" key="1">
    <source>
        <dbReference type="ARBA" id="ARBA00004651"/>
    </source>
</evidence>
<keyword evidence="2" id="KW-1003">Cell membrane</keyword>
<gene>
    <name evidence="10" type="ORF">J0695_12005</name>
</gene>
<protein>
    <submittedName>
        <fullName evidence="10">Glycosyltransferase family 39 protein</fullName>
    </submittedName>
</protein>
<feature type="domain" description="Glycosyltransferase RgtA/B/C/D-like" evidence="9">
    <location>
        <begin position="67"/>
        <end position="194"/>
    </location>
</feature>
<dbReference type="PANTHER" id="PTHR33908">
    <property type="entry name" value="MANNOSYLTRANSFERASE YKCB-RELATED"/>
    <property type="match status" value="1"/>
</dbReference>
<evidence type="ECO:0000256" key="6">
    <source>
        <dbReference type="ARBA" id="ARBA00022989"/>
    </source>
</evidence>
<evidence type="ECO:0000256" key="5">
    <source>
        <dbReference type="ARBA" id="ARBA00022692"/>
    </source>
</evidence>
<feature type="non-terminal residue" evidence="10">
    <location>
        <position position="201"/>
    </location>
</feature>
<dbReference type="GO" id="GO:0005886">
    <property type="term" value="C:plasma membrane"/>
    <property type="evidence" value="ECO:0007669"/>
    <property type="project" value="UniProtKB-SubCell"/>
</dbReference>
<dbReference type="GO" id="GO:0016763">
    <property type="term" value="F:pentosyltransferase activity"/>
    <property type="evidence" value="ECO:0007669"/>
    <property type="project" value="TreeGrafter"/>
</dbReference>
<dbReference type="Pfam" id="PF13231">
    <property type="entry name" value="PMT_2"/>
    <property type="match status" value="1"/>
</dbReference>
<keyword evidence="11" id="KW-1185">Reference proteome</keyword>
<dbReference type="GO" id="GO:0009103">
    <property type="term" value="P:lipopolysaccharide biosynthetic process"/>
    <property type="evidence" value="ECO:0007669"/>
    <property type="project" value="UniProtKB-ARBA"/>
</dbReference>
<accession>A0A939F6J0</accession>
<feature type="transmembrane region" description="Helical" evidence="8">
    <location>
        <begin position="146"/>
        <end position="163"/>
    </location>
</feature>
<keyword evidence="5 8" id="KW-0812">Transmembrane</keyword>
<evidence type="ECO:0000313" key="10">
    <source>
        <dbReference type="EMBL" id="MBO0512528.1"/>
    </source>
</evidence>
<sequence>MGVVAVTADHQSAATAPEPAPFAAAPVAAVAAVLAAVLTALSPRYGFHRDELYFLAAGHHPAWGYTDQPPLTPLIARAAATLFGESPAGIRTAATLFAAASVVTVAAIARELRGGRSAQILAALTTATSGFVVGIGHLLSTATFDLLAWLVITLLVLRLLRTGNTRWWLAIGAATGLALENKYLVLLLLAALLPSLAILGP</sequence>
<evidence type="ECO:0000256" key="8">
    <source>
        <dbReference type="SAM" id="Phobius"/>
    </source>
</evidence>
<proteinExistence type="predicted"/>
<keyword evidence="7 8" id="KW-0472">Membrane</keyword>
<keyword evidence="3" id="KW-0328">Glycosyltransferase</keyword>
<keyword evidence="4" id="KW-0808">Transferase</keyword>
<dbReference type="RefSeq" id="WP_206961944.1">
    <property type="nucleotide sequence ID" value="NZ_JAFLRJ010000103.1"/>
</dbReference>
<dbReference type="PANTHER" id="PTHR33908:SF11">
    <property type="entry name" value="MEMBRANE PROTEIN"/>
    <property type="match status" value="1"/>
</dbReference>
<evidence type="ECO:0000259" key="9">
    <source>
        <dbReference type="Pfam" id="PF13231"/>
    </source>
</evidence>
<dbReference type="Proteomes" id="UP000664167">
    <property type="component" value="Unassembled WGS sequence"/>
</dbReference>
<evidence type="ECO:0000256" key="2">
    <source>
        <dbReference type="ARBA" id="ARBA00022475"/>
    </source>
</evidence>
<reference evidence="10" key="1">
    <citation type="submission" date="2021-03" db="EMBL/GenBank/DDBJ databases">
        <title>Streptomyces poriferae sp. nov., a novel marine sponge-derived Actinobacteria species with anti-MRSA activity.</title>
        <authorList>
            <person name="Sandoval-Powers M."/>
            <person name="Kralova S."/>
            <person name="Nguyen G.-S."/>
            <person name="Fawwal D."/>
            <person name="Degnes K."/>
            <person name="Klinkenberg G."/>
            <person name="Sletta H."/>
            <person name="Wentzel A."/>
            <person name="Liles M.R."/>
        </authorList>
    </citation>
    <scope>NUCLEOTIDE SEQUENCE</scope>
    <source>
        <strain evidence="10">DSM 41794</strain>
    </source>
</reference>
<evidence type="ECO:0000256" key="3">
    <source>
        <dbReference type="ARBA" id="ARBA00022676"/>
    </source>
</evidence>
<dbReference type="InterPro" id="IPR050297">
    <property type="entry name" value="LipidA_mod_glycosyltrf_83"/>
</dbReference>
<comment type="caution">
    <text evidence="10">The sequence shown here is derived from an EMBL/GenBank/DDBJ whole genome shotgun (WGS) entry which is preliminary data.</text>
</comment>
<keyword evidence="6 8" id="KW-1133">Transmembrane helix</keyword>
<organism evidence="10 11">
    <name type="scientific">Streptomyces beijiangensis</name>
    <dbReference type="NCBI Taxonomy" id="163361"/>
    <lineage>
        <taxon>Bacteria</taxon>
        <taxon>Bacillati</taxon>
        <taxon>Actinomycetota</taxon>
        <taxon>Actinomycetes</taxon>
        <taxon>Kitasatosporales</taxon>
        <taxon>Streptomycetaceae</taxon>
        <taxon>Streptomyces</taxon>
    </lineage>
</organism>
<name>A0A939F6J0_9ACTN</name>
<comment type="subcellular location">
    <subcellularLocation>
        <location evidence="1">Cell membrane</location>
        <topology evidence="1">Multi-pass membrane protein</topology>
    </subcellularLocation>
</comment>
<dbReference type="InterPro" id="IPR038731">
    <property type="entry name" value="RgtA/B/C-like"/>
</dbReference>
<evidence type="ECO:0000313" key="11">
    <source>
        <dbReference type="Proteomes" id="UP000664167"/>
    </source>
</evidence>
<dbReference type="EMBL" id="JAFLRJ010000103">
    <property type="protein sequence ID" value="MBO0512528.1"/>
    <property type="molecule type" value="Genomic_DNA"/>
</dbReference>